<proteinExistence type="predicted"/>
<evidence type="ECO:0000313" key="3">
    <source>
        <dbReference type="Proteomes" id="UP000288859"/>
    </source>
</evidence>
<accession>A0A438NG70</accession>
<dbReference type="AlphaFoldDB" id="A0A438NG70"/>
<protein>
    <recommendedName>
        <fullName evidence="1">Thioesterase domain-containing protein</fullName>
    </recommendedName>
</protein>
<dbReference type="EMBL" id="NAJM01000003">
    <property type="protein sequence ID" value="RVX74731.1"/>
    <property type="molecule type" value="Genomic_DNA"/>
</dbReference>
<reference evidence="2 3" key="1">
    <citation type="submission" date="2017-03" db="EMBL/GenBank/DDBJ databases">
        <title>Genomes of endolithic fungi from Antarctica.</title>
        <authorList>
            <person name="Coleine C."/>
            <person name="Masonjones S."/>
            <person name="Stajich J.E."/>
        </authorList>
    </citation>
    <scope>NUCLEOTIDE SEQUENCE [LARGE SCALE GENOMIC DNA]</scope>
    <source>
        <strain evidence="2 3">CCFEE 6314</strain>
    </source>
</reference>
<organism evidence="2 3">
    <name type="scientific">Exophiala mesophila</name>
    <name type="common">Black yeast-like fungus</name>
    <dbReference type="NCBI Taxonomy" id="212818"/>
    <lineage>
        <taxon>Eukaryota</taxon>
        <taxon>Fungi</taxon>
        <taxon>Dikarya</taxon>
        <taxon>Ascomycota</taxon>
        <taxon>Pezizomycotina</taxon>
        <taxon>Eurotiomycetes</taxon>
        <taxon>Chaetothyriomycetidae</taxon>
        <taxon>Chaetothyriales</taxon>
        <taxon>Herpotrichiellaceae</taxon>
        <taxon>Exophiala</taxon>
    </lineage>
</organism>
<dbReference type="OrthoDB" id="506431at2759"/>
<sequence length="182" mass="20079">MKVNIPTEFTTPWCRQILEDPKTEIFDIPSAATETGIPDISNSMFLRTLYKPDGIRAQINFIRPTTQPEAVTGREFCYLMYIGDGLDGKTGRAHGGFNALVLDHMCGWVAATASSSRAPLTASLTIDYKAPIQTPGIILCRGWLLEMSGRKTWIQSVIEDQDGKVLAKGKALFVTARDEVKI</sequence>
<feature type="domain" description="Thioesterase" evidence="1">
    <location>
        <begin position="91"/>
        <end position="166"/>
    </location>
</feature>
<gene>
    <name evidence="2" type="ORF">B0A52_01008</name>
</gene>
<dbReference type="VEuPathDB" id="FungiDB:PV10_00644"/>
<dbReference type="Proteomes" id="UP000288859">
    <property type="component" value="Unassembled WGS sequence"/>
</dbReference>
<dbReference type="PANTHER" id="PTHR47260">
    <property type="entry name" value="UPF0644 PROTEIN PB2B4.06"/>
    <property type="match status" value="1"/>
</dbReference>
<dbReference type="SUPFAM" id="SSF54637">
    <property type="entry name" value="Thioesterase/thiol ester dehydrase-isomerase"/>
    <property type="match status" value="1"/>
</dbReference>
<dbReference type="CDD" id="cd03443">
    <property type="entry name" value="PaaI_thioesterase"/>
    <property type="match status" value="1"/>
</dbReference>
<dbReference type="Gene3D" id="3.10.129.10">
    <property type="entry name" value="Hotdog Thioesterase"/>
    <property type="match status" value="1"/>
</dbReference>
<evidence type="ECO:0000259" key="1">
    <source>
        <dbReference type="Pfam" id="PF03061"/>
    </source>
</evidence>
<evidence type="ECO:0000313" key="2">
    <source>
        <dbReference type="EMBL" id="RVX74731.1"/>
    </source>
</evidence>
<dbReference type="InterPro" id="IPR029069">
    <property type="entry name" value="HotDog_dom_sf"/>
</dbReference>
<name>A0A438NG70_EXOME</name>
<dbReference type="PANTHER" id="PTHR47260:SF3">
    <property type="entry name" value="THIOESTERASE FAMILY PROTEIN (AFU_ORTHOLOGUE AFUA_7G03960)"/>
    <property type="match status" value="1"/>
</dbReference>
<dbReference type="InterPro" id="IPR006683">
    <property type="entry name" value="Thioestr_dom"/>
</dbReference>
<dbReference type="Pfam" id="PF03061">
    <property type="entry name" value="4HBT"/>
    <property type="match status" value="1"/>
</dbReference>
<comment type="caution">
    <text evidence="2">The sequence shown here is derived from an EMBL/GenBank/DDBJ whole genome shotgun (WGS) entry which is preliminary data.</text>
</comment>
<dbReference type="InterPro" id="IPR052061">
    <property type="entry name" value="PTE-AB_protein"/>
</dbReference>